<dbReference type="WBParaSite" id="HNAJ_0001299601-mRNA-1">
    <property type="protein sequence ID" value="HNAJ_0001299601-mRNA-1"/>
    <property type="gene ID" value="HNAJ_0001299601"/>
</dbReference>
<dbReference type="InterPro" id="IPR032675">
    <property type="entry name" value="LRR_dom_sf"/>
</dbReference>
<proteinExistence type="predicted"/>
<dbReference type="PANTHER" id="PTHR12904:SF22">
    <property type="entry name" value="ZYG-11 FAMILY MEMBER B, CELL CYCLE REGULATOR"/>
    <property type="match status" value="1"/>
</dbReference>
<evidence type="ECO:0000256" key="1">
    <source>
        <dbReference type="SAM" id="MobiDB-lite"/>
    </source>
</evidence>
<reference evidence="4" key="1">
    <citation type="submission" date="2017-02" db="UniProtKB">
        <authorList>
            <consortium name="WormBaseParasite"/>
        </authorList>
    </citation>
    <scope>IDENTIFICATION</scope>
</reference>
<dbReference type="OrthoDB" id="120976at2759"/>
<evidence type="ECO:0000313" key="2">
    <source>
        <dbReference type="EMBL" id="VDO14584.1"/>
    </source>
</evidence>
<evidence type="ECO:0000313" key="3">
    <source>
        <dbReference type="Proteomes" id="UP000278807"/>
    </source>
</evidence>
<reference evidence="2 3" key="2">
    <citation type="submission" date="2018-11" db="EMBL/GenBank/DDBJ databases">
        <authorList>
            <consortium name="Pathogen Informatics"/>
        </authorList>
    </citation>
    <scope>NUCLEOTIDE SEQUENCE [LARGE SCALE GENOMIC DNA]</scope>
</reference>
<dbReference type="PANTHER" id="PTHR12904">
    <property type="match status" value="1"/>
</dbReference>
<gene>
    <name evidence="2" type="ORF">HNAJ_LOCUS12970</name>
</gene>
<name>A0A0R3TYP7_RODNA</name>
<organism evidence="4">
    <name type="scientific">Rodentolepis nana</name>
    <name type="common">Dwarf tapeworm</name>
    <name type="synonym">Hymenolepis nana</name>
    <dbReference type="NCBI Taxonomy" id="102285"/>
    <lineage>
        <taxon>Eukaryota</taxon>
        <taxon>Metazoa</taxon>
        <taxon>Spiralia</taxon>
        <taxon>Lophotrochozoa</taxon>
        <taxon>Platyhelminthes</taxon>
        <taxon>Cestoda</taxon>
        <taxon>Eucestoda</taxon>
        <taxon>Cyclophyllidea</taxon>
        <taxon>Hymenolepididae</taxon>
        <taxon>Rodentolepis</taxon>
    </lineage>
</organism>
<feature type="compositionally biased region" description="Acidic residues" evidence="1">
    <location>
        <begin position="563"/>
        <end position="586"/>
    </location>
</feature>
<dbReference type="Proteomes" id="UP000278807">
    <property type="component" value="Unassembled WGS sequence"/>
</dbReference>
<dbReference type="EMBL" id="UZAE01014835">
    <property type="protein sequence ID" value="VDO14584.1"/>
    <property type="molecule type" value="Genomic_DNA"/>
</dbReference>
<dbReference type="Gene3D" id="3.80.10.10">
    <property type="entry name" value="Ribonuclease Inhibitor"/>
    <property type="match status" value="2"/>
</dbReference>
<evidence type="ECO:0000313" key="4">
    <source>
        <dbReference type="WBParaSite" id="HNAJ_0001299601-mRNA-1"/>
    </source>
</evidence>
<dbReference type="AlphaFoldDB" id="A0A0R3TYP7"/>
<feature type="compositionally biased region" description="Acidic residues" evidence="1">
    <location>
        <begin position="496"/>
        <end position="541"/>
    </location>
</feature>
<keyword evidence="3" id="KW-1185">Reference proteome</keyword>
<sequence>MAKEMKESSEMEVPSLVDLCVENVVEQFDTLVTKCSDCEEPKFIWRFLHPGCRIPPNAAITILARLQCRHIFKREHLTLFSKHYVNLHAFFLINLNLTPSMLSILRDFTLYDISVGILSGISLNDFVSTLNRSTFEWLHTLDLGDLAIGDKETKCASLTALSQLTNLQSLSITDMALNSKDLALLITPLTRLEFLDISETKVTDIRCLSELRNTLKELVMRKLRLQTRRSFDLSITDMALNSKDLALLITPLTRLEFLDISETKVTDIRCLSELRNTLKELVMRKLRLQTRRSFEWLLSTILELSELRFLDVAMFPFPLQWRLHEIEQLIGPASLPHLKHLEMCGNSFNLTISDLQTLAKNKPNLEFLGLAMWNKATLHESWEIENLSIEHPDIKICGGIHEGQIMKMLEHYETDFEIADPILDEMEWAMSVGTVYSHHFYEFLVNRMEGSRELVNIISSADIYVAWVMTQGERSQNIPRELLQRMLNCALTLIEEEELDFDDDEDTMEESDEDEDEEEEDVDDDDDEEEEEEAGEVELGDGEGTGNETVNTEDVNGIYGNDDNNDDSGGEEGAGDGGDEGEEGEG</sequence>
<accession>A0A0R3TYP7</accession>
<dbReference type="InterPro" id="IPR051341">
    <property type="entry name" value="Zyg-11_UBL_adapter"/>
</dbReference>
<feature type="region of interest" description="Disordered" evidence="1">
    <location>
        <begin position="496"/>
        <end position="586"/>
    </location>
</feature>
<dbReference type="GO" id="GO:0031462">
    <property type="term" value="C:Cul2-RING ubiquitin ligase complex"/>
    <property type="evidence" value="ECO:0007669"/>
    <property type="project" value="TreeGrafter"/>
</dbReference>
<dbReference type="SUPFAM" id="SSF52047">
    <property type="entry name" value="RNI-like"/>
    <property type="match status" value="1"/>
</dbReference>
<protein>
    <submittedName>
        <fullName evidence="4">Disease resistance protein</fullName>
    </submittedName>
</protein>